<dbReference type="Gene3D" id="1.10.3210.10">
    <property type="entry name" value="Hypothetical protein af1432"/>
    <property type="match status" value="1"/>
</dbReference>
<organism evidence="3 4">
    <name type="scientific">Immundisolibacter cernigliae</name>
    <dbReference type="NCBI Taxonomy" id="1810504"/>
    <lineage>
        <taxon>Bacteria</taxon>
        <taxon>Pseudomonadati</taxon>
        <taxon>Pseudomonadota</taxon>
        <taxon>Gammaproteobacteria</taxon>
        <taxon>Immundisolibacterales</taxon>
        <taxon>Immundisolibacteraceae</taxon>
        <taxon>Immundisolibacter</taxon>
    </lineage>
</organism>
<keyword evidence="4" id="KW-1185">Reference proteome</keyword>
<dbReference type="KEGG" id="gbi:PG2T_07905"/>
<sequence length="400" mass="44156">MRTIYLGRQPIFNKDLKPVAYELLYRGGDTDHADKADARASADVLINAFLEMGVQRVVGKARAFIHVTPEILDDNLLRLFDPAQLVLELMPDVAFDDVLLATLDRLRTAGYGIAVDDLLVHEGTRPLLERAHFVKVDLAAVPEPELAEHVTALRRFPVALVAEKVETHEQFAQCQALGFDFYQGYFFARPKLVAGRTMTEDRLSVMQLLAMLHNPQSELSDVQGVIQQSVSLSYRLLRYANSAVFNLPREISSIAHATVMLGQRRLRDLATLLALTGMSDKPPELTRTVLARARLCASLAPPGRGNADTAFTVGLFSGLDALMDRPLTDLLADLPLAEETRLAVLERQGPFGQVLAAALALERGDFENVVLDMLDPKPTSQAYLEAVDWANQTIDEMQAA</sequence>
<dbReference type="SUPFAM" id="SSF109604">
    <property type="entry name" value="HD-domain/PDEase-like"/>
    <property type="match status" value="1"/>
</dbReference>
<dbReference type="InterPro" id="IPR001633">
    <property type="entry name" value="EAL_dom"/>
</dbReference>
<dbReference type="PIRSF" id="PIRSF003180">
    <property type="entry name" value="DiGMPpdiest_YuxH"/>
    <property type="match status" value="1"/>
</dbReference>
<dbReference type="InParanoid" id="A0A1B1YTB9"/>
<dbReference type="PANTHER" id="PTHR33525:SF4">
    <property type="entry name" value="CYCLIC DI-GMP PHOSPHODIESTERASE CDGJ"/>
    <property type="match status" value="1"/>
</dbReference>
<accession>A0A1B1YTB9</accession>
<dbReference type="InterPro" id="IPR052340">
    <property type="entry name" value="RNase_Y/CdgJ"/>
</dbReference>
<name>A0A1B1YTB9_9GAMM</name>
<dbReference type="SUPFAM" id="SSF141868">
    <property type="entry name" value="EAL domain-like"/>
    <property type="match status" value="1"/>
</dbReference>
<dbReference type="Pfam" id="PF00563">
    <property type="entry name" value="EAL"/>
    <property type="match status" value="1"/>
</dbReference>
<gene>
    <name evidence="3" type="ORF">PG2T_07905</name>
</gene>
<dbReference type="Pfam" id="PF08668">
    <property type="entry name" value="HDOD"/>
    <property type="match status" value="1"/>
</dbReference>
<dbReference type="SMART" id="SM00052">
    <property type="entry name" value="EAL"/>
    <property type="match status" value="1"/>
</dbReference>
<evidence type="ECO:0000313" key="3">
    <source>
        <dbReference type="EMBL" id="ANX04110.1"/>
    </source>
</evidence>
<dbReference type="PROSITE" id="PS50883">
    <property type="entry name" value="EAL"/>
    <property type="match status" value="1"/>
</dbReference>
<evidence type="ECO:0000259" key="2">
    <source>
        <dbReference type="PROSITE" id="PS51833"/>
    </source>
</evidence>
<evidence type="ECO:0008006" key="5">
    <source>
        <dbReference type="Google" id="ProtNLM"/>
    </source>
</evidence>
<dbReference type="OrthoDB" id="9804751at2"/>
<evidence type="ECO:0000259" key="1">
    <source>
        <dbReference type="PROSITE" id="PS50883"/>
    </source>
</evidence>
<dbReference type="PROSITE" id="PS51833">
    <property type="entry name" value="HDOD"/>
    <property type="match status" value="1"/>
</dbReference>
<dbReference type="Gene3D" id="3.20.20.450">
    <property type="entry name" value="EAL domain"/>
    <property type="match status" value="1"/>
</dbReference>
<dbReference type="InterPro" id="IPR014408">
    <property type="entry name" value="dGMP_Pdiesterase_EAL/HD-GYP"/>
</dbReference>
<dbReference type="EMBL" id="CP014671">
    <property type="protein sequence ID" value="ANX04110.1"/>
    <property type="molecule type" value="Genomic_DNA"/>
</dbReference>
<dbReference type="AlphaFoldDB" id="A0A1B1YTB9"/>
<dbReference type="InterPro" id="IPR013976">
    <property type="entry name" value="HDOD"/>
</dbReference>
<dbReference type="Proteomes" id="UP000092952">
    <property type="component" value="Chromosome"/>
</dbReference>
<dbReference type="PANTHER" id="PTHR33525">
    <property type="match status" value="1"/>
</dbReference>
<protein>
    <recommendedName>
        <fullName evidence="5">HDOD domain-containing protein</fullName>
    </recommendedName>
</protein>
<dbReference type="STRING" id="1810504.PG2T_07905"/>
<dbReference type="InterPro" id="IPR035919">
    <property type="entry name" value="EAL_sf"/>
</dbReference>
<feature type="domain" description="EAL" evidence="1">
    <location>
        <begin position="1"/>
        <end position="204"/>
    </location>
</feature>
<evidence type="ECO:0000313" key="4">
    <source>
        <dbReference type="Proteomes" id="UP000092952"/>
    </source>
</evidence>
<proteinExistence type="predicted"/>
<reference evidence="4" key="1">
    <citation type="submission" date="2016-03" db="EMBL/GenBank/DDBJ databases">
        <title>Complete genome sequence of Solimmundus cernigliae, representing a novel lineage of polycyclic aromatic hydrocarbon degraders within the Gammaproteobacteria.</title>
        <authorList>
            <person name="Singleton D.R."/>
            <person name="Dickey A.N."/>
            <person name="Scholl E.H."/>
            <person name="Wright F.A."/>
            <person name="Aitken M.D."/>
        </authorList>
    </citation>
    <scope>NUCLEOTIDE SEQUENCE [LARGE SCALE GENOMIC DNA]</scope>
    <source>
        <strain evidence="4">TR3.2</strain>
    </source>
</reference>
<feature type="domain" description="HDOD" evidence="2">
    <location>
        <begin position="198"/>
        <end position="380"/>
    </location>
</feature>